<accession>A0ABR3D775</accession>
<feature type="signal peptide" evidence="9">
    <location>
        <begin position="1"/>
        <end position="20"/>
    </location>
</feature>
<dbReference type="InterPro" id="IPR051836">
    <property type="entry name" value="Kremen_rcpt"/>
</dbReference>
<feature type="transmembrane region" description="Helical" evidence="8">
    <location>
        <begin position="217"/>
        <end position="238"/>
    </location>
</feature>
<feature type="domain" description="WSC" evidence="10">
    <location>
        <begin position="46"/>
        <end position="158"/>
    </location>
</feature>
<dbReference type="InterPro" id="IPR002889">
    <property type="entry name" value="WSC_carb-bd"/>
</dbReference>
<evidence type="ECO:0000256" key="3">
    <source>
        <dbReference type="ARBA" id="ARBA00022729"/>
    </source>
</evidence>
<dbReference type="SMART" id="SM00321">
    <property type="entry name" value="WSC"/>
    <property type="match status" value="1"/>
</dbReference>
<keyword evidence="6" id="KW-0325">Glycoprotein</keyword>
<reference evidence="11 12" key="1">
    <citation type="submission" date="2023-09" db="EMBL/GenBank/DDBJ databases">
        <title>Multi-omics analysis of a traditional fermented food reveals byproduct-associated fungal strains for waste-to-food upcycling.</title>
        <authorList>
            <consortium name="Lawrence Berkeley National Laboratory"/>
            <person name="Rekdal V.M."/>
            <person name="Villalobos-Escobedo J.M."/>
            <person name="Rodriguez-Valeron N."/>
            <person name="Garcia M.O."/>
            <person name="Vasquez D.P."/>
            <person name="Damayanti I."/>
            <person name="Sorensen P.M."/>
            <person name="Baidoo E.E."/>
            <person name="De Carvalho A.C."/>
            <person name="Riley R."/>
            <person name="Lipzen A."/>
            <person name="He G."/>
            <person name="Yan M."/>
            <person name="Haridas S."/>
            <person name="Daum C."/>
            <person name="Yoshinaga Y."/>
            <person name="Ng V."/>
            <person name="Grigoriev I.V."/>
            <person name="Munk R."/>
            <person name="Nuraida L."/>
            <person name="Wijaya C.H."/>
            <person name="Morales P.-C."/>
            <person name="Keasling J.D."/>
        </authorList>
    </citation>
    <scope>NUCLEOTIDE SEQUENCE [LARGE SCALE GENOMIC DNA]</scope>
    <source>
        <strain evidence="11 12">FGSC 2613</strain>
    </source>
</reference>
<dbReference type="PROSITE" id="PS51212">
    <property type="entry name" value="WSC"/>
    <property type="match status" value="1"/>
</dbReference>
<evidence type="ECO:0000256" key="5">
    <source>
        <dbReference type="ARBA" id="ARBA00023136"/>
    </source>
</evidence>
<feature type="region of interest" description="Disordered" evidence="7">
    <location>
        <begin position="166"/>
        <end position="190"/>
    </location>
</feature>
<keyword evidence="12" id="KW-1185">Reference proteome</keyword>
<dbReference type="Proteomes" id="UP001451303">
    <property type="component" value="Unassembled WGS sequence"/>
</dbReference>
<feature type="chain" id="PRO_5045363719" evidence="9">
    <location>
        <begin position="21"/>
        <end position="393"/>
    </location>
</feature>
<proteinExistence type="predicted"/>
<evidence type="ECO:0000313" key="12">
    <source>
        <dbReference type="Proteomes" id="UP001451303"/>
    </source>
</evidence>
<evidence type="ECO:0000256" key="7">
    <source>
        <dbReference type="SAM" id="MobiDB-lite"/>
    </source>
</evidence>
<comment type="subcellular location">
    <subcellularLocation>
        <location evidence="1">Membrane</location>
        <topology evidence="1">Single-pass membrane protein</topology>
    </subcellularLocation>
</comment>
<keyword evidence="4 8" id="KW-1133">Transmembrane helix</keyword>
<feature type="transmembrane region" description="Helical" evidence="8">
    <location>
        <begin position="342"/>
        <end position="364"/>
    </location>
</feature>
<comment type="caution">
    <text evidence="11">The sequence shown here is derived from an EMBL/GenBank/DDBJ whole genome shotgun (WGS) entry which is preliminary data.</text>
</comment>
<organism evidence="11 12">
    <name type="scientific">Neurospora intermedia</name>
    <dbReference type="NCBI Taxonomy" id="5142"/>
    <lineage>
        <taxon>Eukaryota</taxon>
        <taxon>Fungi</taxon>
        <taxon>Dikarya</taxon>
        <taxon>Ascomycota</taxon>
        <taxon>Pezizomycotina</taxon>
        <taxon>Sordariomycetes</taxon>
        <taxon>Sordariomycetidae</taxon>
        <taxon>Sordariales</taxon>
        <taxon>Sordariaceae</taxon>
        <taxon>Neurospora</taxon>
    </lineage>
</organism>
<evidence type="ECO:0000256" key="4">
    <source>
        <dbReference type="ARBA" id="ARBA00022989"/>
    </source>
</evidence>
<protein>
    <submittedName>
        <fullName evidence="11">WSC domain-containing protein</fullName>
    </submittedName>
</protein>
<dbReference type="PANTHER" id="PTHR24269:SF23">
    <property type="entry name" value="PLASMA MEMBRANE SENSOR TRANSDUCER (EUROFUNG)"/>
    <property type="match status" value="1"/>
</dbReference>
<keyword evidence="5 8" id="KW-0472">Membrane</keyword>
<evidence type="ECO:0000256" key="2">
    <source>
        <dbReference type="ARBA" id="ARBA00022692"/>
    </source>
</evidence>
<evidence type="ECO:0000256" key="8">
    <source>
        <dbReference type="SAM" id="Phobius"/>
    </source>
</evidence>
<evidence type="ECO:0000256" key="1">
    <source>
        <dbReference type="ARBA" id="ARBA00004167"/>
    </source>
</evidence>
<gene>
    <name evidence="11" type="ORF">QR685DRAFT_446585</name>
</gene>
<sequence length="393" mass="42583">MKSISVLAMAFAANCANATAHQPPPSLVVRGNPPFPPIQTQIGWHTPAFVGCYNDSGTLKLNTTRMNTQQTINFGNGPELDTGVSSGNCEKWCGAVKDKNDQQIYQVAAMSQGTQCWCGTQYPPKSSLTDTQDCDIPCSGYDLEYCGGSETWSVYNLGFPGVTNSKPKVSSTSAAPSSTSAAKTSSISSAVSEPTVTTIESILPDDSKKGKSNTAGIVAGTVVAVVVVLSAVGGVFLFMRRKRNKEIEDEHRRNAAVNAFVGKPPSTSDGMSMADARLDPVLVQRRLSDGSIADNQDYSRRILRVRGSTFQPPDLAINLTDDLIRLQMHDQVTNRRQQKDLLVLYTFITSAYSALGKHFGLLLVDRSHERKLLGRQFLAREKRIIRAQSGCDP</sequence>
<keyword evidence="3 9" id="KW-0732">Signal</keyword>
<name>A0ABR3D775_NEUIN</name>
<evidence type="ECO:0000256" key="9">
    <source>
        <dbReference type="SAM" id="SignalP"/>
    </source>
</evidence>
<dbReference type="EMBL" id="JAVLET010000007">
    <property type="protein sequence ID" value="KAL0468539.1"/>
    <property type="molecule type" value="Genomic_DNA"/>
</dbReference>
<evidence type="ECO:0000256" key="6">
    <source>
        <dbReference type="ARBA" id="ARBA00023180"/>
    </source>
</evidence>
<evidence type="ECO:0000313" key="11">
    <source>
        <dbReference type="EMBL" id="KAL0468539.1"/>
    </source>
</evidence>
<evidence type="ECO:0000259" key="10">
    <source>
        <dbReference type="PROSITE" id="PS51212"/>
    </source>
</evidence>
<keyword evidence="2 8" id="KW-0812">Transmembrane</keyword>
<dbReference type="PANTHER" id="PTHR24269">
    <property type="entry name" value="KREMEN PROTEIN"/>
    <property type="match status" value="1"/>
</dbReference>
<dbReference type="Pfam" id="PF01822">
    <property type="entry name" value="WSC"/>
    <property type="match status" value="1"/>
</dbReference>